<reference evidence="2 3" key="1">
    <citation type="submission" date="2018-07" db="EMBL/GenBank/DDBJ databases">
        <title>Complete genome sequence of Spiroplasma alleghenense PLHS-1 (ATCC 51752).</title>
        <authorList>
            <person name="Chou L."/>
            <person name="Lee T.-Y."/>
            <person name="Tsai Y.-M."/>
            <person name="Kuo C.-H."/>
        </authorList>
    </citation>
    <scope>NUCLEOTIDE SEQUENCE [LARGE SCALE GENOMIC DNA]</scope>
    <source>
        <strain evidence="2 3">PLHS-1</strain>
    </source>
</reference>
<keyword evidence="1" id="KW-0732">Signal</keyword>
<sequence>MLFKKSLLALMSVTLSSNTFVLASSSQANYLDLDDETFIKETMNRIENYSQFYSNDRVYQYQNENYRNENSIYEKILAENPIEQIQTTSNPNKIISNYEYGLLNQDKIYSTNMADYVKVYKNALGKVVLPTCGVGQTPEGCVVSSKSAPDRALDSYVNPGLTKKKYSYLMGDEVNWFDTLEEAERDYLNKSFYVKEGLFYEYNGKYFNAFNQNDFEKLKNTLPNKGLYIDGENLPSNSQNEIKKPLYGTVTDFKNQFKEEVRTAFYNNIDEIFGDYKPEIKVTVDAGKEKNLQQYFTSVNGTGKIQIDNQSSWKSLTINIGDDLRKKGIDIGGFIESLKDRSKYKGPWITFNKKVCFLGTVDDNKHDNYDYEFDFGQGSKVSFTVATQDDGWCDPGYNHVNLGAMKVDYSYERKIKPNYKVNDPFLKTITENNKYLDSIKTIEIDQMIREISSKNRVSDKILLESILNKKNPSNWAREVKDYLFEAFYEKCSSYVYGYDSIDSPIENDWLYGSYSQFSVVESQKHYKENVLYSEIKPDPNIDESQKINYLTSAGFFNTSWKNWRDNFFYLRNEINNPDLNLQKMYYLSNDNEEDLSNYTDLKGDNLGSTIQEARKKQASREEKHIRTRLFIYDINGELVISDDDEENAYLDLRKKINLESRLISYQESKKISNLNTGWNDIISDGIYNVYRFKTKDNIYLYFSSFSNAFSYYEKQFSISSSISYRDEIKYRYVFTMHNHKYTYDWTNKSEIYDIALEINQLRKMN</sequence>
<accession>A0A345Z2H2</accession>
<organism evidence="2 3">
    <name type="scientific">Spiroplasma alleghenense</name>
    <dbReference type="NCBI Taxonomy" id="216931"/>
    <lineage>
        <taxon>Bacteria</taxon>
        <taxon>Bacillati</taxon>
        <taxon>Mycoplasmatota</taxon>
        <taxon>Mollicutes</taxon>
        <taxon>Entomoplasmatales</taxon>
        <taxon>Spiroplasmataceae</taxon>
        <taxon>Spiroplasma</taxon>
    </lineage>
</organism>
<dbReference type="OrthoDB" id="10013161at2"/>
<dbReference type="EMBL" id="CP031376">
    <property type="protein sequence ID" value="AXK50801.1"/>
    <property type="molecule type" value="Genomic_DNA"/>
</dbReference>
<proteinExistence type="predicted"/>
<dbReference type="RefSeq" id="WP_115557728.1">
    <property type="nucleotide sequence ID" value="NZ_CP031376.1"/>
</dbReference>
<evidence type="ECO:0000256" key="1">
    <source>
        <dbReference type="SAM" id="SignalP"/>
    </source>
</evidence>
<evidence type="ECO:0000313" key="2">
    <source>
        <dbReference type="EMBL" id="AXK50801.1"/>
    </source>
</evidence>
<name>A0A345Z2H2_9MOLU</name>
<protein>
    <submittedName>
        <fullName evidence="2">Uncharacterized protein</fullName>
    </submittedName>
</protein>
<evidence type="ECO:0000313" key="3">
    <source>
        <dbReference type="Proteomes" id="UP000254792"/>
    </source>
</evidence>
<dbReference type="AlphaFoldDB" id="A0A345Z2H2"/>
<dbReference type="KEGG" id="salx:SALLE_v1c01250"/>
<keyword evidence="3" id="KW-1185">Reference proteome</keyword>
<feature type="signal peptide" evidence="1">
    <location>
        <begin position="1"/>
        <end position="23"/>
    </location>
</feature>
<feature type="chain" id="PRO_5016766445" evidence="1">
    <location>
        <begin position="24"/>
        <end position="765"/>
    </location>
</feature>
<dbReference type="Proteomes" id="UP000254792">
    <property type="component" value="Chromosome"/>
</dbReference>
<gene>
    <name evidence="2" type="ORF">SALLE_v1c01250</name>
</gene>